<dbReference type="Proteomes" id="UP000701698">
    <property type="component" value="Unassembled WGS sequence"/>
</dbReference>
<gene>
    <name evidence="1" type="ORF">KC571_01465</name>
</gene>
<organism evidence="1 2">
    <name type="scientific">candidate division WWE3 bacterium</name>
    <dbReference type="NCBI Taxonomy" id="2053526"/>
    <lineage>
        <taxon>Bacteria</taxon>
        <taxon>Katanobacteria</taxon>
    </lineage>
</organism>
<feature type="non-terminal residue" evidence="1">
    <location>
        <position position="1"/>
    </location>
</feature>
<reference evidence="1" key="2">
    <citation type="journal article" date="2021" name="Microbiome">
        <title>Successional dynamics and alternative stable states in a saline activated sludge microbial community over 9 years.</title>
        <authorList>
            <person name="Wang Y."/>
            <person name="Ye J."/>
            <person name="Ju F."/>
            <person name="Liu L."/>
            <person name="Boyd J.A."/>
            <person name="Deng Y."/>
            <person name="Parks D.H."/>
            <person name="Jiang X."/>
            <person name="Yin X."/>
            <person name="Woodcroft B.J."/>
            <person name="Tyson G.W."/>
            <person name="Hugenholtz P."/>
            <person name="Polz M.F."/>
            <person name="Zhang T."/>
        </authorList>
    </citation>
    <scope>NUCLEOTIDE SEQUENCE</scope>
    <source>
        <strain evidence="1">HKST-UBA01</strain>
    </source>
</reference>
<sequence>ETFWDNFKHNGFNTGGLGVLSWLHGADVSGVWKVFHDGSNLVPALGRLKKEGVINIAIDRYLKKIGTVIVLTHAEPEGKTLGSMEFDLGFSEPQKIDVVSGQIIRLPFDGGTAGALSLSLNDTVEIDGLTGGQLRQKPDIVGGELGIVVDARPRPLPHGRPSDEVFSQWLEGVGIKI</sequence>
<evidence type="ECO:0000313" key="2">
    <source>
        <dbReference type="Proteomes" id="UP000701698"/>
    </source>
</evidence>
<evidence type="ECO:0000313" key="1">
    <source>
        <dbReference type="EMBL" id="MCA9390045.1"/>
    </source>
</evidence>
<proteinExistence type="predicted"/>
<reference evidence="1" key="1">
    <citation type="submission" date="2020-04" db="EMBL/GenBank/DDBJ databases">
        <authorList>
            <person name="Zhang T."/>
        </authorList>
    </citation>
    <scope>NUCLEOTIDE SEQUENCE</scope>
    <source>
        <strain evidence="1">HKST-UBA01</strain>
    </source>
</reference>
<comment type="caution">
    <text evidence="1">The sequence shown here is derived from an EMBL/GenBank/DDBJ whole genome shotgun (WGS) entry which is preliminary data.</text>
</comment>
<protein>
    <submittedName>
        <fullName evidence="1">Uncharacterized protein</fullName>
    </submittedName>
</protein>
<dbReference type="EMBL" id="JAGQKX010000025">
    <property type="protein sequence ID" value="MCA9390045.1"/>
    <property type="molecule type" value="Genomic_DNA"/>
</dbReference>
<name>A0A955LGL0_UNCKA</name>
<accession>A0A955LGL0</accession>
<dbReference type="AlphaFoldDB" id="A0A955LGL0"/>